<protein>
    <submittedName>
        <fullName evidence="2">Uncharacterized protein</fullName>
    </submittedName>
</protein>
<sequence>MAGTMHMHHPWFRLPTLKRKSAYIYDDTDSRHNPSYAPIVDEGTFQYDEPLGPSKRRRCEALERGLAQLSLAHPFPQQAAPAPAPLSWNTPVAPTLTSEVSVERHSIVTEPEDIPIECDQDVEPSWYEPEKDRIIITKLDDEDDDQTHPSLTSKHPIEPLAEVDPTSVSISPALLDRLKSQHQNFGIPGLLQGPPPSRPPPSPADESKALVLFKPLAIPAQPTIHEPEQDDNEEEVVSAPPEDADMMDVEML</sequence>
<name>A0A8K0UFX3_9AGAR</name>
<keyword evidence="3" id="KW-1185">Reference proteome</keyword>
<evidence type="ECO:0000313" key="3">
    <source>
        <dbReference type="Proteomes" id="UP000813824"/>
    </source>
</evidence>
<comment type="caution">
    <text evidence="2">The sequence shown here is derived from an EMBL/GenBank/DDBJ whole genome shotgun (WGS) entry which is preliminary data.</text>
</comment>
<accession>A0A8K0UFX3</accession>
<reference evidence="2" key="1">
    <citation type="journal article" date="2021" name="New Phytol.">
        <title>Evolutionary innovations through gain and loss of genes in the ectomycorrhizal Boletales.</title>
        <authorList>
            <person name="Wu G."/>
            <person name="Miyauchi S."/>
            <person name="Morin E."/>
            <person name="Kuo A."/>
            <person name="Drula E."/>
            <person name="Varga T."/>
            <person name="Kohler A."/>
            <person name="Feng B."/>
            <person name="Cao Y."/>
            <person name="Lipzen A."/>
            <person name="Daum C."/>
            <person name="Hundley H."/>
            <person name="Pangilinan J."/>
            <person name="Johnson J."/>
            <person name="Barry K."/>
            <person name="LaButti K."/>
            <person name="Ng V."/>
            <person name="Ahrendt S."/>
            <person name="Min B."/>
            <person name="Choi I.G."/>
            <person name="Park H."/>
            <person name="Plett J.M."/>
            <person name="Magnuson J."/>
            <person name="Spatafora J.W."/>
            <person name="Nagy L.G."/>
            <person name="Henrissat B."/>
            <person name="Grigoriev I.V."/>
            <person name="Yang Z.L."/>
            <person name="Xu J."/>
            <person name="Martin F.M."/>
        </authorList>
    </citation>
    <scope>NUCLEOTIDE SEQUENCE</scope>
    <source>
        <strain evidence="2">KKN 215</strain>
    </source>
</reference>
<feature type="region of interest" description="Disordered" evidence="1">
    <location>
        <begin position="140"/>
        <end position="159"/>
    </location>
</feature>
<evidence type="ECO:0000313" key="2">
    <source>
        <dbReference type="EMBL" id="KAH8083819.1"/>
    </source>
</evidence>
<dbReference type="OrthoDB" id="3364141at2759"/>
<dbReference type="Proteomes" id="UP000813824">
    <property type="component" value="Unassembled WGS sequence"/>
</dbReference>
<feature type="region of interest" description="Disordered" evidence="1">
    <location>
        <begin position="185"/>
        <end position="252"/>
    </location>
</feature>
<feature type="compositionally biased region" description="Acidic residues" evidence="1">
    <location>
        <begin position="228"/>
        <end position="252"/>
    </location>
</feature>
<feature type="compositionally biased region" description="Pro residues" evidence="1">
    <location>
        <begin position="193"/>
        <end position="203"/>
    </location>
</feature>
<gene>
    <name evidence="2" type="ORF">BXZ70DRAFT_577383</name>
</gene>
<dbReference type="AlphaFoldDB" id="A0A8K0UFX3"/>
<proteinExistence type="predicted"/>
<evidence type="ECO:0000256" key="1">
    <source>
        <dbReference type="SAM" id="MobiDB-lite"/>
    </source>
</evidence>
<dbReference type="EMBL" id="JAEVFJ010000047">
    <property type="protein sequence ID" value="KAH8083819.1"/>
    <property type="molecule type" value="Genomic_DNA"/>
</dbReference>
<organism evidence="2 3">
    <name type="scientific">Cristinia sonorae</name>
    <dbReference type="NCBI Taxonomy" id="1940300"/>
    <lineage>
        <taxon>Eukaryota</taxon>
        <taxon>Fungi</taxon>
        <taxon>Dikarya</taxon>
        <taxon>Basidiomycota</taxon>
        <taxon>Agaricomycotina</taxon>
        <taxon>Agaricomycetes</taxon>
        <taxon>Agaricomycetidae</taxon>
        <taxon>Agaricales</taxon>
        <taxon>Pleurotineae</taxon>
        <taxon>Stephanosporaceae</taxon>
        <taxon>Cristinia</taxon>
    </lineage>
</organism>